<keyword evidence="1" id="KW-0813">Transport</keyword>
<evidence type="ECO:0000256" key="5">
    <source>
        <dbReference type="ARBA" id="ARBA00023004"/>
    </source>
</evidence>
<dbReference type="InterPro" id="IPR002321">
    <property type="entry name" value="Cyt_c_II"/>
</dbReference>
<dbReference type="PIRSF" id="PIRSF000027">
    <property type="entry name" value="Cytc_c_prime"/>
    <property type="match status" value="1"/>
</dbReference>
<dbReference type="Gene3D" id="1.20.120.10">
    <property type="entry name" value="Cytochrome c/b562"/>
    <property type="match status" value="1"/>
</dbReference>
<feature type="chain" id="PRO_5045099782" evidence="6">
    <location>
        <begin position="27"/>
        <end position="155"/>
    </location>
</feature>
<evidence type="ECO:0000256" key="2">
    <source>
        <dbReference type="ARBA" id="ARBA00022617"/>
    </source>
</evidence>
<protein>
    <submittedName>
        <fullName evidence="7">Cytochrome c556</fullName>
    </submittedName>
</protein>
<dbReference type="InterPro" id="IPR012127">
    <property type="entry name" value="Cyt_c_prime"/>
</dbReference>
<keyword evidence="4" id="KW-0249">Electron transport</keyword>
<keyword evidence="6" id="KW-0732">Signal</keyword>
<sequence length="155" mass="16108">MSERHAKTSSIAIAMVLALTATGALAASAAETAIATRQAGYKKIGGAFKAINDELRKDAPDTKLIAANATTLNSQAAQLGHWFPKGSGPEAGVKTKAKPEIWTDQAKFRAAAGKFQTEAARLQTISAAGDLGAIRTQVRALGGTCKGCHDPYRAE</sequence>
<dbReference type="SUPFAM" id="SSF47175">
    <property type="entry name" value="Cytochromes"/>
    <property type="match status" value="1"/>
</dbReference>
<dbReference type="InterPro" id="IPR015984">
    <property type="entry name" value="Cyt_c_prime_subgr"/>
</dbReference>
<organism evidence="7 8">
    <name type="scientific">Phenylobacterium koreense</name>
    <dbReference type="NCBI Taxonomy" id="266125"/>
    <lineage>
        <taxon>Bacteria</taxon>
        <taxon>Pseudomonadati</taxon>
        <taxon>Pseudomonadota</taxon>
        <taxon>Alphaproteobacteria</taxon>
        <taxon>Caulobacterales</taxon>
        <taxon>Caulobacteraceae</taxon>
        <taxon>Phenylobacterium</taxon>
    </lineage>
</organism>
<name>A0ABV2ENJ9_9CAUL</name>
<dbReference type="Proteomes" id="UP001549110">
    <property type="component" value="Unassembled WGS sequence"/>
</dbReference>
<keyword evidence="8" id="KW-1185">Reference proteome</keyword>
<evidence type="ECO:0000313" key="7">
    <source>
        <dbReference type="EMBL" id="MET3528634.1"/>
    </source>
</evidence>
<dbReference type="PROSITE" id="PS51009">
    <property type="entry name" value="CYTCII"/>
    <property type="match status" value="1"/>
</dbReference>
<gene>
    <name evidence="7" type="ORF">ABID41_003776</name>
</gene>
<comment type="caution">
    <text evidence="7">The sequence shown here is derived from an EMBL/GenBank/DDBJ whole genome shotgun (WGS) entry which is preliminary data.</text>
</comment>
<evidence type="ECO:0000256" key="6">
    <source>
        <dbReference type="SAM" id="SignalP"/>
    </source>
</evidence>
<dbReference type="PRINTS" id="PR00608">
    <property type="entry name" value="CYTCHROMECII"/>
</dbReference>
<evidence type="ECO:0000256" key="4">
    <source>
        <dbReference type="ARBA" id="ARBA00022982"/>
    </source>
</evidence>
<keyword evidence="2" id="KW-0349">Heme</keyword>
<dbReference type="EMBL" id="JBEPLU010000004">
    <property type="protein sequence ID" value="MET3528634.1"/>
    <property type="molecule type" value="Genomic_DNA"/>
</dbReference>
<evidence type="ECO:0000256" key="3">
    <source>
        <dbReference type="ARBA" id="ARBA00022723"/>
    </source>
</evidence>
<reference evidence="7 8" key="1">
    <citation type="submission" date="2024-06" db="EMBL/GenBank/DDBJ databases">
        <title>Genomic Encyclopedia of Type Strains, Phase IV (KMG-IV): sequencing the most valuable type-strain genomes for metagenomic binning, comparative biology and taxonomic classification.</title>
        <authorList>
            <person name="Goeker M."/>
        </authorList>
    </citation>
    <scope>NUCLEOTIDE SEQUENCE [LARGE SCALE GENOMIC DNA]</scope>
    <source>
        <strain evidence="7 8">DSM 17809</strain>
    </source>
</reference>
<dbReference type="Pfam" id="PF01322">
    <property type="entry name" value="Cytochrom_C_2"/>
    <property type="match status" value="1"/>
</dbReference>
<keyword evidence="3" id="KW-0479">Metal-binding</keyword>
<evidence type="ECO:0000256" key="1">
    <source>
        <dbReference type="ARBA" id="ARBA00022448"/>
    </source>
</evidence>
<dbReference type="RefSeq" id="WP_331928169.1">
    <property type="nucleotide sequence ID" value="NZ_JBEPLU010000004.1"/>
</dbReference>
<accession>A0ABV2ENJ9</accession>
<dbReference type="InterPro" id="IPR010980">
    <property type="entry name" value="Cyt_c/b562"/>
</dbReference>
<evidence type="ECO:0000313" key="8">
    <source>
        <dbReference type="Proteomes" id="UP001549110"/>
    </source>
</evidence>
<feature type="signal peptide" evidence="6">
    <location>
        <begin position="1"/>
        <end position="26"/>
    </location>
</feature>
<keyword evidence="5" id="KW-0408">Iron</keyword>
<proteinExistence type="predicted"/>